<evidence type="ECO:0000313" key="4">
    <source>
        <dbReference type="EMBL" id="RAW09171.1"/>
    </source>
</evidence>
<dbReference type="InterPro" id="IPR052019">
    <property type="entry name" value="F420H2_bilvrd_red/Heme_oxyg"/>
</dbReference>
<dbReference type="Pfam" id="PF01243">
    <property type="entry name" value="PNPOx_N"/>
    <property type="match status" value="1"/>
</dbReference>
<dbReference type="OrthoDB" id="4551790at2"/>
<name>A0A329QAS8_9ACTN</name>
<dbReference type="GO" id="GO:0016627">
    <property type="term" value="F:oxidoreductase activity, acting on the CH-CH group of donors"/>
    <property type="evidence" value="ECO:0007669"/>
    <property type="project" value="TreeGrafter"/>
</dbReference>
<dbReference type="AlphaFoldDB" id="A0A329QAS8"/>
<feature type="domain" description="Pyridoxamine 5'-phosphate oxidase N-terminal" evidence="3">
    <location>
        <begin position="12"/>
        <end position="115"/>
    </location>
</feature>
<dbReference type="Proteomes" id="UP000250462">
    <property type="component" value="Unassembled WGS sequence"/>
</dbReference>
<protein>
    <submittedName>
        <fullName evidence="4">Pyridoxamine 5'-phosphate oxidase</fullName>
    </submittedName>
</protein>
<dbReference type="NCBIfam" id="TIGR03618">
    <property type="entry name" value="Rv1155_F420"/>
    <property type="match status" value="1"/>
</dbReference>
<dbReference type="PANTHER" id="PTHR35176:SF1">
    <property type="entry name" value="F420H(2)-DEPENDENT BILIVERDIN REDUCTASE"/>
    <property type="match status" value="1"/>
</dbReference>
<feature type="compositionally biased region" description="Low complexity" evidence="2">
    <location>
        <begin position="123"/>
        <end position="140"/>
    </location>
</feature>
<feature type="region of interest" description="Disordered" evidence="2">
    <location>
        <begin position="110"/>
        <end position="149"/>
    </location>
</feature>
<proteinExistence type="predicted"/>
<accession>A0A329QAS8</accession>
<evidence type="ECO:0000256" key="1">
    <source>
        <dbReference type="ARBA" id="ARBA00023002"/>
    </source>
</evidence>
<dbReference type="InterPro" id="IPR011576">
    <property type="entry name" value="Pyridox_Oxase_N"/>
</dbReference>
<comment type="caution">
    <text evidence="4">The sequence shown here is derived from an EMBL/GenBank/DDBJ whole genome shotgun (WGS) entry which is preliminary data.</text>
</comment>
<keyword evidence="5" id="KW-1185">Reference proteome</keyword>
<dbReference type="GO" id="GO:0005829">
    <property type="term" value="C:cytosol"/>
    <property type="evidence" value="ECO:0007669"/>
    <property type="project" value="TreeGrafter"/>
</dbReference>
<evidence type="ECO:0000313" key="5">
    <source>
        <dbReference type="Proteomes" id="UP000250462"/>
    </source>
</evidence>
<evidence type="ECO:0000256" key="2">
    <source>
        <dbReference type="SAM" id="MobiDB-lite"/>
    </source>
</evidence>
<gene>
    <name evidence="4" type="ORF">DPM12_22530</name>
</gene>
<dbReference type="Gene3D" id="2.30.110.10">
    <property type="entry name" value="Electron Transport, Fmn-binding Protein, Chain A"/>
    <property type="match status" value="1"/>
</dbReference>
<organism evidence="4 5">
    <name type="scientific">Phytoactinopolyspora halophila</name>
    <dbReference type="NCBI Taxonomy" id="1981511"/>
    <lineage>
        <taxon>Bacteria</taxon>
        <taxon>Bacillati</taxon>
        <taxon>Actinomycetota</taxon>
        <taxon>Actinomycetes</taxon>
        <taxon>Jiangellales</taxon>
        <taxon>Jiangellaceae</taxon>
        <taxon>Phytoactinopolyspora</taxon>
    </lineage>
</organism>
<dbReference type="InterPro" id="IPR012349">
    <property type="entry name" value="Split_barrel_FMN-bd"/>
</dbReference>
<sequence length="166" mass="18657">MTEPDTKTWPLSDAIETFLAEPHIATLTTFRPDNTPHVVPVSFSWDSEARLARIMVGIESRKARNLIAMPGSRVALCQAEGGRWVTLEGTATISEDPQRVAEGRQRYINRYRRQRGQQEDNRVGGPARGRAPGTREGPGPQRQRDPLDSWQAVIEIAVDRVMSRRV</sequence>
<dbReference type="EMBL" id="QMIG01000057">
    <property type="protein sequence ID" value="RAW09171.1"/>
    <property type="molecule type" value="Genomic_DNA"/>
</dbReference>
<reference evidence="4 5" key="1">
    <citation type="submission" date="2018-06" db="EMBL/GenBank/DDBJ databases">
        <title>Phytoactinopolyspora halophila sp. nov., a novel halophilic actinomycete isolated from a saline soil in China.</title>
        <authorList>
            <person name="Tang S.-K."/>
        </authorList>
    </citation>
    <scope>NUCLEOTIDE SEQUENCE [LARGE SCALE GENOMIC DNA]</scope>
    <source>
        <strain evidence="4 5">YIM 96934</strain>
    </source>
</reference>
<dbReference type="RefSeq" id="WP_112260592.1">
    <property type="nucleotide sequence ID" value="NZ_QMIG01000057.1"/>
</dbReference>
<dbReference type="GO" id="GO:0070967">
    <property type="term" value="F:coenzyme F420 binding"/>
    <property type="evidence" value="ECO:0007669"/>
    <property type="project" value="TreeGrafter"/>
</dbReference>
<evidence type="ECO:0000259" key="3">
    <source>
        <dbReference type="Pfam" id="PF01243"/>
    </source>
</evidence>
<keyword evidence="1" id="KW-0560">Oxidoreductase</keyword>
<dbReference type="InterPro" id="IPR019920">
    <property type="entry name" value="F420-binding_dom_put"/>
</dbReference>
<dbReference type="PANTHER" id="PTHR35176">
    <property type="entry name" value="HEME OXYGENASE HI_0854-RELATED"/>
    <property type="match status" value="1"/>
</dbReference>
<dbReference type="SUPFAM" id="SSF50475">
    <property type="entry name" value="FMN-binding split barrel"/>
    <property type="match status" value="1"/>
</dbReference>